<accession>A0ABQ3IB97</accession>
<dbReference type="HAMAP" id="MF_01925">
    <property type="entry name" value="P5C_reductase"/>
    <property type="match status" value="1"/>
</dbReference>
<dbReference type="SUPFAM" id="SSF51735">
    <property type="entry name" value="NAD(P)-binding Rossmann-fold domains"/>
    <property type="match status" value="1"/>
</dbReference>
<dbReference type="Gene3D" id="1.10.3730.10">
    <property type="entry name" value="ProC C-terminal domain-like"/>
    <property type="match status" value="1"/>
</dbReference>
<evidence type="ECO:0000256" key="3">
    <source>
        <dbReference type="ARBA" id="ARBA00023002"/>
    </source>
</evidence>
<keyword evidence="4" id="KW-0641">Proline biosynthesis</keyword>
<gene>
    <name evidence="4 8" type="primary">proC</name>
    <name evidence="8" type="ORF">GCM10011501_00540</name>
</gene>
<evidence type="ECO:0000256" key="2">
    <source>
        <dbReference type="ARBA" id="ARBA00022857"/>
    </source>
</evidence>
<dbReference type="EMBL" id="BNAH01000001">
    <property type="protein sequence ID" value="GHE77030.1"/>
    <property type="molecule type" value="Genomic_DNA"/>
</dbReference>
<dbReference type="Gene3D" id="3.40.50.720">
    <property type="entry name" value="NAD(P)-binding Rossmann-like Domain"/>
    <property type="match status" value="1"/>
</dbReference>
<comment type="catalytic activity">
    <reaction evidence="4">
        <text>L-proline + NADP(+) = (S)-1-pyrroline-5-carboxylate + NADPH + 2 H(+)</text>
        <dbReference type="Rhea" id="RHEA:14109"/>
        <dbReference type="ChEBI" id="CHEBI:15378"/>
        <dbReference type="ChEBI" id="CHEBI:17388"/>
        <dbReference type="ChEBI" id="CHEBI:57783"/>
        <dbReference type="ChEBI" id="CHEBI:58349"/>
        <dbReference type="ChEBI" id="CHEBI:60039"/>
        <dbReference type="EC" id="1.5.1.2"/>
    </reaction>
</comment>
<name>A0ABQ3IB97_9GAMM</name>
<comment type="caution">
    <text evidence="8">The sequence shown here is derived from an EMBL/GenBank/DDBJ whole genome shotgun (WGS) entry which is preliminary data.</text>
</comment>
<reference evidence="9" key="1">
    <citation type="journal article" date="2019" name="Int. J. Syst. Evol. Microbiol.">
        <title>The Global Catalogue of Microorganisms (GCM) 10K type strain sequencing project: providing services to taxonomists for standard genome sequencing and annotation.</title>
        <authorList>
            <consortium name="The Broad Institute Genomics Platform"/>
            <consortium name="The Broad Institute Genome Sequencing Center for Infectious Disease"/>
            <person name="Wu L."/>
            <person name="Ma J."/>
        </authorList>
    </citation>
    <scope>NUCLEOTIDE SEQUENCE [LARGE SCALE GENOMIC DNA]</scope>
    <source>
        <strain evidence="9">CGMCC 1.15922</strain>
    </source>
</reference>
<evidence type="ECO:0000256" key="4">
    <source>
        <dbReference type="HAMAP-Rule" id="MF_01925"/>
    </source>
</evidence>
<dbReference type="PANTHER" id="PTHR11645:SF0">
    <property type="entry name" value="PYRROLINE-5-CARBOXYLATE REDUCTASE 3"/>
    <property type="match status" value="1"/>
</dbReference>
<keyword evidence="3 4" id="KW-0560">Oxidoreductase</keyword>
<dbReference type="PIRSF" id="PIRSF000193">
    <property type="entry name" value="Pyrrol-5-carb_rd"/>
    <property type="match status" value="1"/>
</dbReference>
<dbReference type="NCBIfam" id="TIGR00112">
    <property type="entry name" value="proC"/>
    <property type="match status" value="1"/>
</dbReference>
<feature type="domain" description="Pyrroline-5-carboxylate reductase catalytic N-terminal" evidence="6">
    <location>
        <begin position="3"/>
        <end position="98"/>
    </location>
</feature>
<evidence type="ECO:0000313" key="9">
    <source>
        <dbReference type="Proteomes" id="UP000626370"/>
    </source>
</evidence>
<sequence length="269" mass="28711">MTKLAFIGAGNMNGAIISGLVNKGFSPKNIIVANPSAPKREALSQQCSVLNTHSNIEAVDFADYIILGVKPYLIAQVCADISSNTSIANKCFVSVAAGCTIEQIQQALNSKQPVIRVMPNTPSQLGFGVSGLFASDEVNDEQKQQTSELMESVGIIKWLNSEAGIDHITAVSGSAPAYFFLFMEAMQNKAIEYGFTEQESRALVQQTALGAAQMVINNDMPISQLRQNVTSKGGTTQAALTTLIEGGLEQLVTDAMDSAVKRAQEMAKE</sequence>
<dbReference type="InterPro" id="IPR000304">
    <property type="entry name" value="Pyrroline-COOH_reductase"/>
</dbReference>
<protein>
    <recommendedName>
        <fullName evidence="4 5">Pyrroline-5-carboxylate reductase</fullName>
        <shortName evidence="4">P5C reductase</shortName>
        <shortName evidence="4">P5CR</shortName>
        <ecNumber evidence="4 5">1.5.1.2</ecNumber>
    </recommendedName>
    <alternativeName>
        <fullName evidence="4">PCA reductase</fullName>
    </alternativeName>
</protein>
<evidence type="ECO:0000256" key="1">
    <source>
        <dbReference type="ARBA" id="ARBA00005525"/>
    </source>
</evidence>
<comment type="subcellular location">
    <subcellularLocation>
        <location evidence="4">Cytoplasm</location>
    </subcellularLocation>
</comment>
<comment type="catalytic activity">
    <reaction evidence="4">
        <text>L-proline + NAD(+) = (S)-1-pyrroline-5-carboxylate + NADH + 2 H(+)</text>
        <dbReference type="Rhea" id="RHEA:14105"/>
        <dbReference type="ChEBI" id="CHEBI:15378"/>
        <dbReference type="ChEBI" id="CHEBI:17388"/>
        <dbReference type="ChEBI" id="CHEBI:57540"/>
        <dbReference type="ChEBI" id="CHEBI:57945"/>
        <dbReference type="ChEBI" id="CHEBI:60039"/>
        <dbReference type="EC" id="1.5.1.2"/>
    </reaction>
</comment>
<dbReference type="InterPro" id="IPR008927">
    <property type="entry name" value="6-PGluconate_DH-like_C_sf"/>
</dbReference>
<dbReference type="EC" id="1.5.1.2" evidence="4 5"/>
<keyword evidence="9" id="KW-1185">Reference proteome</keyword>
<evidence type="ECO:0000313" key="8">
    <source>
        <dbReference type="EMBL" id="GHE77030.1"/>
    </source>
</evidence>
<dbReference type="InterPro" id="IPR028939">
    <property type="entry name" value="P5C_Rdtase_cat_N"/>
</dbReference>
<keyword evidence="4" id="KW-0028">Amino-acid biosynthesis</keyword>
<organism evidence="8 9">
    <name type="scientific">Thalassotalea profundi</name>
    <dbReference type="NCBI Taxonomy" id="2036687"/>
    <lineage>
        <taxon>Bacteria</taxon>
        <taxon>Pseudomonadati</taxon>
        <taxon>Pseudomonadota</taxon>
        <taxon>Gammaproteobacteria</taxon>
        <taxon>Alteromonadales</taxon>
        <taxon>Colwelliaceae</taxon>
        <taxon>Thalassotalea</taxon>
    </lineage>
</organism>
<dbReference type="RefSeq" id="WP_189376092.1">
    <property type="nucleotide sequence ID" value="NZ_BNAH01000001.1"/>
</dbReference>
<proteinExistence type="inferred from homology"/>
<keyword evidence="4" id="KW-0963">Cytoplasm</keyword>
<dbReference type="Proteomes" id="UP000626370">
    <property type="component" value="Unassembled WGS sequence"/>
</dbReference>
<comment type="function">
    <text evidence="4">Catalyzes the reduction of 1-pyrroline-5-carboxylate (PCA) to L-proline.</text>
</comment>
<dbReference type="InterPro" id="IPR036291">
    <property type="entry name" value="NAD(P)-bd_dom_sf"/>
</dbReference>
<dbReference type="InterPro" id="IPR029036">
    <property type="entry name" value="P5CR_dimer"/>
</dbReference>
<feature type="domain" description="Pyrroline-5-carboxylate reductase dimerisation" evidence="7">
    <location>
        <begin position="162"/>
        <end position="266"/>
    </location>
</feature>
<dbReference type="SUPFAM" id="SSF48179">
    <property type="entry name" value="6-phosphogluconate dehydrogenase C-terminal domain-like"/>
    <property type="match status" value="1"/>
</dbReference>
<comment type="pathway">
    <text evidence="4">Amino-acid biosynthesis; L-proline biosynthesis; L-proline from L-glutamate 5-semialdehyde: step 1/1.</text>
</comment>
<dbReference type="Pfam" id="PF14748">
    <property type="entry name" value="P5CR_dimer"/>
    <property type="match status" value="1"/>
</dbReference>
<keyword evidence="2 4" id="KW-0521">NADP</keyword>
<evidence type="ECO:0000259" key="7">
    <source>
        <dbReference type="Pfam" id="PF14748"/>
    </source>
</evidence>
<evidence type="ECO:0000256" key="5">
    <source>
        <dbReference type="NCBIfam" id="TIGR00112"/>
    </source>
</evidence>
<evidence type="ECO:0000259" key="6">
    <source>
        <dbReference type="Pfam" id="PF03807"/>
    </source>
</evidence>
<dbReference type="PANTHER" id="PTHR11645">
    <property type="entry name" value="PYRROLINE-5-CARBOXYLATE REDUCTASE"/>
    <property type="match status" value="1"/>
</dbReference>
<comment type="similarity">
    <text evidence="1 4">Belongs to the pyrroline-5-carboxylate reductase family.</text>
</comment>
<dbReference type="Pfam" id="PF03807">
    <property type="entry name" value="F420_oxidored"/>
    <property type="match status" value="1"/>
</dbReference>